<dbReference type="Proteomes" id="UP000319213">
    <property type="component" value="Unassembled WGS sequence"/>
</dbReference>
<dbReference type="PRINTS" id="PR00757">
    <property type="entry name" value="AMINEOXDASEF"/>
</dbReference>
<comment type="similarity">
    <text evidence="2">Belongs to the flavin monoamine oxidase family.</text>
</comment>
<dbReference type="InterPro" id="IPR002937">
    <property type="entry name" value="Amino_oxidase"/>
</dbReference>
<evidence type="ECO:0000256" key="2">
    <source>
        <dbReference type="ARBA" id="ARBA00005995"/>
    </source>
</evidence>
<keyword evidence="3" id="KW-0560">Oxidoreductase</keyword>
<evidence type="ECO:0000256" key="3">
    <source>
        <dbReference type="ARBA" id="ARBA00023002"/>
    </source>
</evidence>
<dbReference type="Pfam" id="PF01593">
    <property type="entry name" value="Amino_oxidase"/>
    <property type="match status" value="1"/>
</dbReference>
<dbReference type="Gene3D" id="3.90.660.10">
    <property type="match status" value="1"/>
</dbReference>
<proteinExistence type="inferred from homology"/>
<evidence type="ECO:0000313" key="6">
    <source>
        <dbReference type="EMBL" id="TQM72711.1"/>
    </source>
</evidence>
<dbReference type="InterPro" id="IPR001613">
    <property type="entry name" value="Flavin_amine_oxidase"/>
</dbReference>
<evidence type="ECO:0000256" key="4">
    <source>
        <dbReference type="PIRSR" id="PIRSR601613-1"/>
    </source>
</evidence>
<feature type="binding site" evidence="4">
    <location>
        <position position="23"/>
    </location>
    <ligand>
        <name>FAD</name>
        <dbReference type="ChEBI" id="CHEBI:57692"/>
    </ligand>
</feature>
<sequence length="467" mass="49814">MTPRLTASTPREADVVVIGAGLSGLVTARLLHRAGLRVLVLEAKNRVGGRLLTTTTTAGVALDAGGAWVGPGQDAVLALLDELGIALIPQYTAGHNLLRIGGRTHRYRGDLPRLGPAALLDLARARRAVDRMARRLGPPPLTGPYAARLDTWTVAAWLDRHVHTRAARLILQVATAASFACRPEELSLLAFAAHVGGNGGLSRLIGVRDGALAHRIAGGAATLTARLANELTGRILLGHPVTRITRTADHATVTVPGRTPITARRVVIAMDPATARTIAHDPPLPPPRADLQTRWQTGSGVKAHLVYPRPWWRDLGLTGAAVTDTGTVRLTFDVSPPGDGSGILLVLLGLPLIDDPALLHPDARDRRRRKIVDDLTALFGPKARDPIEYREQDWSAEPWQTGCLPRVPPGLLGTHHAWLTRPIGPLHWAGSETSYLGEGHMDGAVRSAHRAATEVLDSLDCKAHGAL</sequence>
<dbReference type="InterPro" id="IPR036188">
    <property type="entry name" value="FAD/NAD-bd_sf"/>
</dbReference>
<dbReference type="EMBL" id="VFPQ01000002">
    <property type="protein sequence ID" value="TQM72711.1"/>
    <property type="molecule type" value="Genomic_DNA"/>
</dbReference>
<comment type="cofactor">
    <cofactor evidence="1">
        <name>FAD</name>
        <dbReference type="ChEBI" id="CHEBI:57692"/>
    </cofactor>
</comment>
<dbReference type="GO" id="GO:0016491">
    <property type="term" value="F:oxidoreductase activity"/>
    <property type="evidence" value="ECO:0007669"/>
    <property type="project" value="UniProtKB-KW"/>
</dbReference>
<feature type="binding site" evidence="4">
    <location>
        <position position="241"/>
    </location>
    <ligand>
        <name>substrate</name>
    </ligand>
</feature>
<dbReference type="AlphaFoldDB" id="A0A543IQ61"/>
<feature type="binding site" evidence="4">
    <location>
        <position position="432"/>
    </location>
    <ligand>
        <name>FAD</name>
        <dbReference type="ChEBI" id="CHEBI:57692"/>
    </ligand>
</feature>
<organism evidence="6 7">
    <name type="scientific">Thermopolyspora flexuosa</name>
    <dbReference type="NCBI Taxonomy" id="103836"/>
    <lineage>
        <taxon>Bacteria</taxon>
        <taxon>Bacillati</taxon>
        <taxon>Actinomycetota</taxon>
        <taxon>Actinomycetes</taxon>
        <taxon>Streptosporangiales</taxon>
        <taxon>Streptosporangiaceae</taxon>
        <taxon>Thermopolyspora</taxon>
    </lineage>
</organism>
<dbReference type="RefSeq" id="WP_142262239.1">
    <property type="nucleotide sequence ID" value="NZ_BMPV01000002.1"/>
</dbReference>
<dbReference type="SUPFAM" id="SSF54373">
    <property type="entry name" value="FAD-linked reductases, C-terminal domain"/>
    <property type="match status" value="1"/>
</dbReference>
<feature type="domain" description="Amine oxidase" evidence="5">
    <location>
        <begin position="22"/>
        <end position="456"/>
    </location>
</feature>
<name>A0A543IQ61_9ACTN</name>
<accession>A0A543IQ61</accession>
<dbReference type="InterPro" id="IPR050703">
    <property type="entry name" value="Flavin_MAO"/>
</dbReference>
<feature type="binding site" evidence="4">
    <location>
        <begin position="42"/>
        <end position="43"/>
    </location>
    <ligand>
        <name>FAD</name>
        <dbReference type="ChEBI" id="CHEBI:57692"/>
    </ligand>
</feature>
<dbReference type="Gene3D" id="1.10.405.10">
    <property type="entry name" value="Guanine Nucleotide Dissociation Inhibitor, domain 1"/>
    <property type="match status" value="1"/>
</dbReference>
<gene>
    <name evidence="6" type="ORF">FHX40_4864</name>
</gene>
<dbReference type="OrthoDB" id="337830at2"/>
<dbReference type="PANTHER" id="PTHR43563:SF1">
    <property type="entry name" value="AMINE OXIDASE [FLAVIN-CONTAINING] B"/>
    <property type="match status" value="1"/>
</dbReference>
<reference evidence="6 7" key="1">
    <citation type="submission" date="2019-06" db="EMBL/GenBank/DDBJ databases">
        <title>Sequencing the genomes of 1000 actinobacteria strains.</title>
        <authorList>
            <person name="Klenk H.-P."/>
        </authorList>
    </citation>
    <scope>NUCLEOTIDE SEQUENCE [LARGE SCALE GENOMIC DNA]</scope>
    <source>
        <strain evidence="6 7">DSM 43186</strain>
    </source>
</reference>
<dbReference type="PANTHER" id="PTHR43563">
    <property type="entry name" value="AMINE OXIDASE"/>
    <property type="match status" value="1"/>
</dbReference>
<protein>
    <submittedName>
        <fullName evidence="6">Monoamine oxidase</fullName>
    </submittedName>
</protein>
<keyword evidence="7" id="KW-1185">Reference proteome</keyword>
<dbReference type="Gene3D" id="3.50.50.60">
    <property type="entry name" value="FAD/NAD(P)-binding domain"/>
    <property type="match status" value="1"/>
</dbReference>
<evidence type="ECO:0000256" key="1">
    <source>
        <dbReference type="ARBA" id="ARBA00001974"/>
    </source>
</evidence>
<evidence type="ECO:0000259" key="5">
    <source>
        <dbReference type="Pfam" id="PF01593"/>
    </source>
</evidence>
<evidence type="ECO:0000313" key="7">
    <source>
        <dbReference type="Proteomes" id="UP000319213"/>
    </source>
</evidence>
<dbReference type="SUPFAM" id="SSF51905">
    <property type="entry name" value="FAD/NAD(P)-binding domain"/>
    <property type="match status" value="1"/>
</dbReference>
<comment type="caution">
    <text evidence="6">The sequence shown here is derived from an EMBL/GenBank/DDBJ whole genome shotgun (WGS) entry which is preliminary data.</text>
</comment>